<dbReference type="EMBL" id="BTGC01000008">
    <property type="protein sequence ID" value="GMM51643.1"/>
    <property type="molecule type" value="Genomic_DNA"/>
</dbReference>
<organism evidence="11 12">
    <name type="scientific">Starmerella bacillaris</name>
    <name type="common">Yeast</name>
    <name type="synonym">Candida zemplinina</name>
    <dbReference type="NCBI Taxonomy" id="1247836"/>
    <lineage>
        <taxon>Eukaryota</taxon>
        <taxon>Fungi</taxon>
        <taxon>Dikarya</taxon>
        <taxon>Ascomycota</taxon>
        <taxon>Saccharomycotina</taxon>
        <taxon>Dipodascomycetes</taxon>
        <taxon>Dipodascales</taxon>
        <taxon>Trichomonascaceae</taxon>
        <taxon>Starmerella</taxon>
    </lineage>
</organism>
<dbReference type="Proteomes" id="UP001362899">
    <property type="component" value="Unassembled WGS sequence"/>
</dbReference>
<evidence type="ECO:0000313" key="11">
    <source>
        <dbReference type="EMBL" id="GMM51643.1"/>
    </source>
</evidence>
<dbReference type="PANTHER" id="PTHR13563:SF13">
    <property type="entry name" value="TRNA METHYLTRANSFERASE 10 HOMOLOG A"/>
    <property type="match status" value="1"/>
</dbReference>
<dbReference type="Gene3D" id="3.40.1280.30">
    <property type="match status" value="1"/>
</dbReference>
<sequence>MAKTTFDGKPVPEGMSRKAFKKLVKQERMEAGKEEFLAKRRLKRKEKRAHTHRHKPPPLSEQTQSGVNVVIDCGFDEKMEDGERVSLVGQLTRCYSVNRRTLQPVNLVIANFNKKLKSRFENELYATHKLWENVQFCEGDLPTIEKSGCCEPSNEFSTENMVYLTGDATETLSTLDPGTTYIVGGIVDKDRHKNLCLNKAKALNIRTARLPIDEHVKISGRKILTTNQAFELLVRWVEHKDWKVSFESTIPSRKQEVKVKQSEKETATDADTKLLEERTNDDSK</sequence>
<dbReference type="GO" id="GO:0052905">
    <property type="term" value="F:tRNA (guanosine(9)-N1)-methyltransferase activity"/>
    <property type="evidence" value="ECO:0007669"/>
    <property type="project" value="UniProtKB-EC"/>
</dbReference>
<accession>A0AAV5RLM6</accession>
<keyword evidence="3" id="KW-0489">Methyltransferase</keyword>
<evidence type="ECO:0000256" key="1">
    <source>
        <dbReference type="ARBA" id="ARBA00012797"/>
    </source>
</evidence>
<feature type="region of interest" description="Disordered" evidence="9">
    <location>
        <begin position="253"/>
        <end position="284"/>
    </location>
</feature>
<dbReference type="AlphaFoldDB" id="A0AAV5RLM6"/>
<evidence type="ECO:0000256" key="3">
    <source>
        <dbReference type="ARBA" id="ARBA00022603"/>
    </source>
</evidence>
<dbReference type="GO" id="GO:0002939">
    <property type="term" value="P:tRNA N1-guanine methylation"/>
    <property type="evidence" value="ECO:0007669"/>
    <property type="project" value="TreeGrafter"/>
</dbReference>
<dbReference type="GO" id="GO:0005634">
    <property type="term" value="C:nucleus"/>
    <property type="evidence" value="ECO:0007669"/>
    <property type="project" value="TreeGrafter"/>
</dbReference>
<dbReference type="InterPro" id="IPR038459">
    <property type="entry name" value="MT_TRM10-typ_sf"/>
</dbReference>
<comment type="caution">
    <text evidence="11">The sequence shown here is derived from an EMBL/GenBank/DDBJ whole genome shotgun (WGS) entry which is preliminary data.</text>
</comment>
<keyword evidence="12" id="KW-1185">Reference proteome</keyword>
<dbReference type="EC" id="2.1.1.221" evidence="1"/>
<gene>
    <name evidence="11" type="ORF">DASB73_026060</name>
</gene>
<keyword evidence="5" id="KW-0949">S-adenosyl-L-methionine</keyword>
<keyword evidence="4" id="KW-0808">Transferase</keyword>
<evidence type="ECO:0000256" key="2">
    <source>
        <dbReference type="ARBA" id="ARBA00020451"/>
    </source>
</evidence>
<name>A0AAV5RLM6_STABA</name>
<proteinExistence type="predicted"/>
<dbReference type="PROSITE" id="PS51675">
    <property type="entry name" value="SAM_MT_TRM10"/>
    <property type="match status" value="1"/>
</dbReference>
<feature type="compositionally biased region" description="Basic residues" evidence="9">
    <location>
        <begin position="39"/>
        <end position="56"/>
    </location>
</feature>
<evidence type="ECO:0000259" key="10">
    <source>
        <dbReference type="PROSITE" id="PS51675"/>
    </source>
</evidence>
<reference evidence="11 12" key="1">
    <citation type="journal article" date="2023" name="Elife">
        <title>Identification of key yeast species and microbe-microbe interactions impacting larval growth of Drosophila in the wild.</title>
        <authorList>
            <person name="Mure A."/>
            <person name="Sugiura Y."/>
            <person name="Maeda R."/>
            <person name="Honda K."/>
            <person name="Sakurai N."/>
            <person name="Takahashi Y."/>
            <person name="Watada M."/>
            <person name="Katoh T."/>
            <person name="Gotoh A."/>
            <person name="Gotoh Y."/>
            <person name="Taniguchi I."/>
            <person name="Nakamura K."/>
            <person name="Hayashi T."/>
            <person name="Katayama T."/>
            <person name="Uemura T."/>
            <person name="Hattori Y."/>
        </authorList>
    </citation>
    <scope>NUCLEOTIDE SEQUENCE [LARGE SCALE GENOMIC DNA]</scope>
    <source>
        <strain evidence="11 12">SB-73</strain>
    </source>
</reference>
<comment type="catalytic activity">
    <reaction evidence="8">
        <text>guanosine(9) in tRNA + S-adenosyl-L-methionine = N(1)-methylguanosine(9) in tRNA + S-adenosyl-L-homocysteine + H(+)</text>
        <dbReference type="Rhea" id="RHEA:43156"/>
        <dbReference type="Rhea" id="RHEA-COMP:10367"/>
        <dbReference type="Rhea" id="RHEA-COMP:10368"/>
        <dbReference type="ChEBI" id="CHEBI:15378"/>
        <dbReference type="ChEBI" id="CHEBI:57856"/>
        <dbReference type="ChEBI" id="CHEBI:59789"/>
        <dbReference type="ChEBI" id="CHEBI:73542"/>
        <dbReference type="ChEBI" id="CHEBI:74269"/>
        <dbReference type="EC" id="2.1.1.221"/>
    </reaction>
</comment>
<feature type="domain" description="SAM-dependent MTase TRM10-type" evidence="10">
    <location>
        <begin position="55"/>
        <end position="257"/>
    </location>
</feature>
<evidence type="ECO:0000256" key="6">
    <source>
        <dbReference type="ARBA" id="ARBA00031792"/>
    </source>
</evidence>
<dbReference type="InterPro" id="IPR028564">
    <property type="entry name" value="MT_TRM10-typ"/>
</dbReference>
<dbReference type="InterPro" id="IPR007356">
    <property type="entry name" value="tRNA_m1G_MeTrfase_euk"/>
</dbReference>
<evidence type="ECO:0000256" key="7">
    <source>
        <dbReference type="ARBA" id="ARBA00032166"/>
    </source>
</evidence>
<evidence type="ECO:0000313" key="12">
    <source>
        <dbReference type="Proteomes" id="UP001362899"/>
    </source>
</evidence>
<evidence type="ECO:0000256" key="9">
    <source>
        <dbReference type="SAM" id="MobiDB-lite"/>
    </source>
</evidence>
<evidence type="ECO:0000256" key="4">
    <source>
        <dbReference type="ARBA" id="ARBA00022679"/>
    </source>
</evidence>
<evidence type="ECO:0000256" key="8">
    <source>
        <dbReference type="ARBA" id="ARBA00048434"/>
    </source>
</evidence>
<dbReference type="GO" id="GO:0000049">
    <property type="term" value="F:tRNA binding"/>
    <property type="evidence" value="ECO:0007669"/>
    <property type="project" value="TreeGrafter"/>
</dbReference>
<protein>
    <recommendedName>
        <fullName evidence="2">tRNA (guanine(9)-N1)-methyltransferase</fullName>
        <ecNumber evidence="1">2.1.1.221</ecNumber>
    </recommendedName>
    <alternativeName>
        <fullName evidence="7">tRNA methyltransferase 10</fullName>
    </alternativeName>
    <alternativeName>
        <fullName evidence="6">tRNA(m1G9)-methyltransferase</fullName>
    </alternativeName>
</protein>
<feature type="region of interest" description="Disordered" evidence="9">
    <location>
        <begin position="37"/>
        <end position="63"/>
    </location>
</feature>
<dbReference type="PANTHER" id="PTHR13563">
    <property type="entry name" value="TRNA (GUANINE-9-) METHYLTRANSFERASE"/>
    <property type="match status" value="1"/>
</dbReference>
<dbReference type="CDD" id="cd18089">
    <property type="entry name" value="SPOUT_Trm10-like"/>
    <property type="match status" value="1"/>
</dbReference>
<evidence type="ECO:0000256" key="5">
    <source>
        <dbReference type="ARBA" id="ARBA00022691"/>
    </source>
</evidence>